<evidence type="ECO:0000256" key="1">
    <source>
        <dbReference type="ARBA" id="ARBA00023002"/>
    </source>
</evidence>
<dbReference type="GO" id="GO:0016651">
    <property type="term" value="F:oxidoreductase activity, acting on NAD(P)H"/>
    <property type="evidence" value="ECO:0007669"/>
    <property type="project" value="InterPro"/>
</dbReference>
<gene>
    <name evidence="3" type="ORF">LTR09_012212</name>
</gene>
<dbReference type="AlphaFoldDB" id="A0AAJ0D5E7"/>
<organism evidence="3 4">
    <name type="scientific">Extremus antarcticus</name>
    <dbReference type="NCBI Taxonomy" id="702011"/>
    <lineage>
        <taxon>Eukaryota</taxon>
        <taxon>Fungi</taxon>
        <taxon>Dikarya</taxon>
        <taxon>Ascomycota</taxon>
        <taxon>Pezizomycotina</taxon>
        <taxon>Dothideomycetes</taxon>
        <taxon>Dothideomycetidae</taxon>
        <taxon>Mycosphaerellales</taxon>
        <taxon>Extremaceae</taxon>
        <taxon>Extremus</taxon>
    </lineage>
</organism>
<name>A0AAJ0D5E7_9PEZI</name>
<keyword evidence="1" id="KW-0560">Oxidoreductase</keyword>
<sequence length="237" mass="25679">MSDEDAATLGVGVTTCGQALYQSLGLPLPGSCEYHGDSLLVYGGSTGTGILAIQYAKLSGYRVIATASERNWPLLKSLGADEVFDYKDPDCARKIRESTNGKCTLAFDCISEGNSRNICEEAMSSKGGTITFLLKAAMESIRRGDVETKHTSGYSAFGEAFDKLGAHVPAIPENLEHAKRFWRLTERLLAEGRLRPAPVRMGQRGLVGVFDGLQEMREGKVSGEKLVFRLADTPSQH</sequence>
<dbReference type="SUPFAM" id="SSF51735">
    <property type="entry name" value="NAD(P)-binding Rossmann-fold domains"/>
    <property type="match status" value="1"/>
</dbReference>
<dbReference type="InterPro" id="IPR047122">
    <property type="entry name" value="Trans-enoyl_RdTase-like"/>
</dbReference>
<protein>
    <recommendedName>
        <fullName evidence="2">Alcohol dehydrogenase-like C-terminal domain-containing protein</fullName>
    </recommendedName>
</protein>
<dbReference type="Gene3D" id="3.90.180.10">
    <property type="entry name" value="Medium-chain alcohol dehydrogenases, catalytic domain"/>
    <property type="match status" value="1"/>
</dbReference>
<proteinExistence type="predicted"/>
<dbReference type="PANTHER" id="PTHR45348:SF2">
    <property type="entry name" value="ZINC-TYPE ALCOHOL DEHYDROGENASE-LIKE PROTEIN C2E1P3.01"/>
    <property type="match status" value="1"/>
</dbReference>
<dbReference type="Gene3D" id="3.40.50.720">
    <property type="entry name" value="NAD(P)-binding Rossmann-like Domain"/>
    <property type="match status" value="1"/>
</dbReference>
<feature type="domain" description="Alcohol dehydrogenase-like C-terminal" evidence="2">
    <location>
        <begin position="47"/>
        <end position="130"/>
    </location>
</feature>
<comment type="caution">
    <text evidence="3">The sequence shown here is derived from an EMBL/GenBank/DDBJ whole genome shotgun (WGS) entry which is preliminary data.</text>
</comment>
<evidence type="ECO:0000259" key="2">
    <source>
        <dbReference type="Pfam" id="PF00107"/>
    </source>
</evidence>
<dbReference type="InterPro" id="IPR036291">
    <property type="entry name" value="NAD(P)-bd_dom_sf"/>
</dbReference>
<reference evidence="3" key="1">
    <citation type="submission" date="2023-04" db="EMBL/GenBank/DDBJ databases">
        <title>Black Yeasts Isolated from many extreme environments.</title>
        <authorList>
            <person name="Coleine C."/>
            <person name="Stajich J.E."/>
            <person name="Selbmann L."/>
        </authorList>
    </citation>
    <scope>NUCLEOTIDE SEQUENCE</scope>
    <source>
        <strain evidence="3">CCFEE 5312</strain>
    </source>
</reference>
<accession>A0AAJ0D5E7</accession>
<dbReference type="InterPro" id="IPR013149">
    <property type="entry name" value="ADH-like_C"/>
</dbReference>
<dbReference type="CDD" id="cd08249">
    <property type="entry name" value="enoyl_reductase_like"/>
    <property type="match status" value="1"/>
</dbReference>
<dbReference type="EMBL" id="JAWDJX010000101">
    <property type="protein sequence ID" value="KAK3046304.1"/>
    <property type="molecule type" value="Genomic_DNA"/>
</dbReference>
<dbReference type="PANTHER" id="PTHR45348">
    <property type="entry name" value="HYPOTHETICAL OXIDOREDUCTASE (EUROFUNG)"/>
    <property type="match status" value="1"/>
</dbReference>
<evidence type="ECO:0000313" key="3">
    <source>
        <dbReference type="EMBL" id="KAK3046304.1"/>
    </source>
</evidence>
<dbReference type="Pfam" id="PF00107">
    <property type="entry name" value="ADH_zinc_N"/>
    <property type="match status" value="1"/>
</dbReference>
<dbReference type="Proteomes" id="UP001271007">
    <property type="component" value="Unassembled WGS sequence"/>
</dbReference>
<evidence type="ECO:0000313" key="4">
    <source>
        <dbReference type="Proteomes" id="UP001271007"/>
    </source>
</evidence>
<keyword evidence="4" id="KW-1185">Reference proteome</keyword>